<dbReference type="InterPro" id="IPR011323">
    <property type="entry name" value="Mss4/transl-control_tumour"/>
</dbReference>
<evidence type="ECO:0000259" key="5">
    <source>
        <dbReference type="PROSITE" id="PS51797"/>
    </source>
</evidence>
<name>A0A4U1FIJ3_MONMO</name>
<evidence type="ECO:0000313" key="6">
    <source>
        <dbReference type="EMBL" id="TKC49668.1"/>
    </source>
</evidence>
<evidence type="ECO:0000256" key="2">
    <source>
        <dbReference type="ARBA" id="ARBA00046053"/>
    </source>
</evidence>
<feature type="non-terminal residue" evidence="6">
    <location>
        <position position="1"/>
    </location>
</feature>
<dbReference type="InterPro" id="IPR018105">
    <property type="entry name" value="Translational_control_tumour_p"/>
</dbReference>
<dbReference type="SUPFAM" id="SSF51316">
    <property type="entry name" value="Mss4-like"/>
    <property type="match status" value="1"/>
</dbReference>
<dbReference type="InterPro" id="IPR011057">
    <property type="entry name" value="Mss4-like_sf"/>
</dbReference>
<protein>
    <recommendedName>
        <fullName evidence="1">Translationally-controlled tumor protein</fullName>
    </recommendedName>
</protein>
<dbReference type="PROSITE" id="PS51797">
    <property type="entry name" value="TCTP_3"/>
    <property type="match status" value="1"/>
</dbReference>
<dbReference type="GO" id="GO:0005509">
    <property type="term" value="F:calcium ion binding"/>
    <property type="evidence" value="ECO:0007669"/>
    <property type="project" value="TreeGrafter"/>
</dbReference>
<proteinExistence type="inferred from homology"/>
<evidence type="ECO:0000256" key="4">
    <source>
        <dbReference type="PROSITE-ProRule" id="PRU01133"/>
    </source>
</evidence>
<comment type="similarity">
    <text evidence="4">Belongs to the TCTP family.</text>
</comment>
<dbReference type="PANTHER" id="PTHR11991">
    <property type="entry name" value="TRANSLATIONALLY CONTROLLED TUMOR PROTEIN-RELATED"/>
    <property type="match status" value="1"/>
</dbReference>
<reference evidence="7" key="1">
    <citation type="journal article" date="2019" name="IScience">
        <title>Narwhal Genome Reveals Long-Term Low Genetic Diversity despite Current Large Abundance Size.</title>
        <authorList>
            <person name="Westbury M.V."/>
            <person name="Petersen B."/>
            <person name="Garde E."/>
            <person name="Heide-Jorgensen M.P."/>
            <person name="Lorenzen E.D."/>
        </authorList>
    </citation>
    <scope>NUCLEOTIDE SEQUENCE [LARGE SCALE GENOMIC DNA]</scope>
</reference>
<sequence>AITIIYLALISHHEIFPDIYKFLEIESGLRLEVEGKMVSRTEDNIDGNVLCCTFFIGENMNLDSVVALLDSCEDGMTPFMIFLMDGLEMEKC</sequence>
<dbReference type="EMBL" id="RWIC01000112">
    <property type="protein sequence ID" value="TKC49668.1"/>
    <property type="molecule type" value="Genomic_DNA"/>
</dbReference>
<comment type="subunit">
    <text evidence="3">Homodimer. Interacts with STEAP3. Interacts with TSC22D1; interaction results in the destabilization of TSC22D1 protein.</text>
</comment>
<dbReference type="Gene3D" id="2.170.150.10">
    <property type="entry name" value="Metal Binding Protein, Guanine Nucleotide Exchange Factor, Chain A"/>
    <property type="match status" value="2"/>
</dbReference>
<dbReference type="Proteomes" id="UP000308365">
    <property type="component" value="Unassembled WGS sequence"/>
</dbReference>
<evidence type="ECO:0000313" key="7">
    <source>
        <dbReference type="Proteomes" id="UP000308365"/>
    </source>
</evidence>
<dbReference type="PANTHER" id="PTHR11991:SF0">
    <property type="entry name" value="TRANSLATIONALLY-CONTROLLED TUMOR PROTEIN"/>
    <property type="match status" value="1"/>
</dbReference>
<organism evidence="6 7">
    <name type="scientific">Monodon monoceros</name>
    <name type="common">Narwhal</name>
    <name type="synonym">Ceratodon monodon</name>
    <dbReference type="NCBI Taxonomy" id="40151"/>
    <lineage>
        <taxon>Eukaryota</taxon>
        <taxon>Metazoa</taxon>
        <taxon>Chordata</taxon>
        <taxon>Craniata</taxon>
        <taxon>Vertebrata</taxon>
        <taxon>Euteleostomi</taxon>
        <taxon>Mammalia</taxon>
        <taxon>Eutheria</taxon>
        <taxon>Laurasiatheria</taxon>
        <taxon>Artiodactyla</taxon>
        <taxon>Whippomorpha</taxon>
        <taxon>Cetacea</taxon>
        <taxon>Odontoceti</taxon>
        <taxon>Monodontidae</taxon>
        <taxon>Monodon</taxon>
    </lineage>
</organism>
<dbReference type="GO" id="GO:0005737">
    <property type="term" value="C:cytoplasm"/>
    <property type="evidence" value="ECO:0007669"/>
    <property type="project" value="TreeGrafter"/>
</dbReference>
<dbReference type="AlphaFoldDB" id="A0A4U1FIJ3"/>
<comment type="caution">
    <text evidence="6">The sequence shown here is derived from an EMBL/GenBank/DDBJ whole genome shotgun (WGS) entry which is preliminary data.</text>
</comment>
<evidence type="ECO:0000256" key="3">
    <source>
        <dbReference type="ARBA" id="ARBA00047116"/>
    </source>
</evidence>
<comment type="function">
    <text evidence="2">Involved in calcium binding and microtubule stabilization. Acts as a negative regulator of TSC22D1-mediated apoptosis, via interaction with and destabilization of TSC22D1 protein.</text>
</comment>
<gene>
    <name evidence="6" type="ORF">EI555_011209</name>
</gene>
<dbReference type="Pfam" id="PF00838">
    <property type="entry name" value="TCTP"/>
    <property type="match status" value="2"/>
</dbReference>
<accession>A0A4U1FIJ3</accession>
<feature type="domain" description="TCTP" evidence="5">
    <location>
        <begin position="3"/>
        <end position="92"/>
    </location>
</feature>
<dbReference type="InterPro" id="IPR034737">
    <property type="entry name" value="TCTP"/>
</dbReference>
<evidence type="ECO:0000256" key="1">
    <source>
        <dbReference type="ARBA" id="ARBA00040832"/>
    </source>
</evidence>